<feature type="signal peptide" evidence="1">
    <location>
        <begin position="1"/>
        <end position="24"/>
    </location>
</feature>
<evidence type="ECO:0000313" key="2">
    <source>
        <dbReference type="EMBL" id="SED16508.1"/>
    </source>
</evidence>
<name>A0A1H4YHG5_PSEAG</name>
<evidence type="ECO:0000256" key="1">
    <source>
        <dbReference type="SAM" id="SignalP"/>
    </source>
</evidence>
<dbReference type="Pfam" id="PF13645">
    <property type="entry name" value="YkuD_2"/>
    <property type="match status" value="1"/>
</dbReference>
<gene>
    <name evidence="2" type="ORF">SAMN05421553_2149</name>
</gene>
<sequence>MFGRLGRFCLIGFWLSCMPLSVTATEQGALLRDLARIAPGLNQQALQHALAAMQCAVNHGADPARRLAVIDYSRPSTERRLWIFDLQRKRLLLRDYVAHGRKSGENFAEVFSNRLGSHQSSLGLFRTAESYRGKHGYSLRMDGLEPGLNDLARERAIVIHGAGYVNPLWVAKHGRIGRSLGCPAVRPEVARMVVDQLKGGQFLFAWHSNQRLLQASAYLQCKPQRLASILARQQRLPRS</sequence>
<evidence type="ECO:0000313" key="3">
    <source>
        <dbReference type="Proteomes" id="UP000242849"/>
    </source>
</evidence>
<dbReference type="EMBL" id="FNSC01000001">
    <property type="protein sequence ID" value="SED16508.1"/>
    <property type="molecule type" value="Genomic_DNA"/>
</dbReference>
<dbReference type="STRING" id="53406.SAMN05421553_2149"/>
<accession>A0A1H4YHG5</accession>
<dbReference type="PANTHER" id="PTHR38477">
    <property type="entry name" value="HYPOTHETICAL EXPORTED PROTEIN"/>
    <property type="match status" value="1"/>
</dbReference>
<feature type="chain" id="PRO_5017207506" evidence="1">
    <location>
        <begin position="25"/>
        <end position="239"/>
    </location>
</feature>
<keyword evidence="3" id="KW-1185">Reference proteome</keyword>
<dbReference type="Proteomes" id="UP000242849">
    <property type="component" value="Unassembled WGS sequence"/>
</dbReference>
<dbReference type="InterPro" id="IPR032676">
    <property type="entry name" value="YkuD_2"/>
</dbReference>
<dbReference type="PANTHER" id="PTHR38477:SF1">
    <property type="entry name" value="MUREIN L,D-TRANSPEPTIDASE CATALYTIC DOMAIN FAMILY PROTEIN"/>
    <property type="match status" value="1"/>
</dbReference>
<dbReference type="OrthoDB" id="9815195at2"/>
<keyword evidence="1" id="KW-0732">Signal</keyword>
<reference evidence="3" key="1">
    <citation type="submission" date="2016-10" db="EMBL/GenBank/DDBJ databases">
        <authorList>
            <person name="Varghese N."/>
            <person name="Submissions S."/>
        </authorList>
    </citation>
    <scope>NUCLEOTIDE SEQUENCE [LARGE SCALE GENOMIC DNA]</scope>
    <source>
        <strain evidence="3">DSM 12111</strain>
    </source>
</reference>
<protein>
    <submittedName>
        <fullName evidence="2">L,D-transpeptidase catalytic domain</fullName>
    </submittedName>
</protein>
<organism evidence="2 3">
    <name type="scientific">Pseudomonas anguilliseptica</name>
    <dbReference type="NCBI Taxonomy" id="53406"/>
    <lineage>
        <taxon>Bacteria</taxon>
        <taxon>Pseudomonadati</taxon>
        <taxon>Pseudomonadota</taxon>
        <taxon>Gammaproteobacteria</taxon>
        <taxon>Pseudomonadales</taxon>
        <taxon>Pseudomonadaceae</taxon>
        <taxon>Pseudomonas</taxon>
    </lineage>
</organism>
<proteinExistence type="predicted"/>
<dbReference type="AlphaFoldDB" id="A0A1H4YHG5"/>
<dbReference type="RefSeq" id="WP_090380178.1">
    <property type="nucleotide sequence ID" value="NZ_FNSC01000001.1"/>
</dbReference>